<organism evidence="5 6">
    <name type="scientific">Arcicella aurantiaca</name>
    <dbReference type="NCBI Taxonomy" id="591202"/>
    <lineage>
        <taxon>Bacteria</taxon>
        <taxon>Pseudomonadati</taxon>
        <taxon>Bacteroidota</taxon>
        <taxon>Cytophagia</taxon>
        <taxon>Cytophagales</taxon>
        <taxon>Flectobacillaceae</taxon>
        <taxon>Arcicella</taxon>
    </lineage>
</organism>
<dbReference type="InterPro" id="IPR048405">
    <property type="entry name" value="GldM_Ig-like-1"/>
</dbReference>
<dbReference type="RefSeq" id="WP_109743896.1">
    <property type="nucleotide sequence ID" value="NZ_QGGO01000017.1"/>
</dbReference>
<dbReference type="Pfam" id="PF12080">
    <property type="entry name" value="GldM_4th"/>
    <property type="match status" value="1"/>
</dbReference>
<sequence length="530" mass="56644">MAGMKETPRQKMIGMMYLVLTALLALQVSDALLQKFVLLNNSLETANNSAVQKNIATIEGMKTLLEKSANKANDAQYITQAQEVHKLADAMVGELDNLKAQIVEKTGGYDKETGALVGMKETEKVYELMIGGKKNGLAYGLKTKLDDYVAKISKYAGDSKLKVEPLAMSGSEDPAVAKDANNKNKDFAELNFAETPVPAALATLSQKQSEVRRHESTILSALAQKIGLKDIKFDKILAMVSAKSNTVVAGMDYEAEMFIAAYSSGITPRMSFNGSSVPVKDGKGQIKFKAQGGQYDGRGLSRKTYTATISFNGPNGAETRTIDQEYFVLKPTYNIEAGSLPPLYLGCANKLSIVSPGLGALWQPSITANGGDVIAGGGAGKITVVPSGTSVELSINNGGILLGVEKFRVQRIPKPEVRVFGNGGELDEKRGASATGLRSIDARAIAQESFKATNPDDANYRVSEVYVALARGSKKVGDVTLSGGGSISSLAQVAQPGDRYYIEIKGVQRKSFRGTIETIPFNMVKNIPLN</sequence>
<reference evidence="5 6" key="1">
    <citation type="submission" date="2018-05" db="EMBL/GenBank/DDBJ databases">
        <title>Genomic Encyclopedia of Archaeal and Bacterial Type Strains, Phase II (KMG-II): from individual species to whole genera.</title>
        <authorList>
            <person name="Goeker M."/>
        </authorList>
    </citation>
    <scope>NUCLEOTIDE SEQUENCE [LARGE SCALE GENOMIC DNA]</scope>
    <source>
        <strain evidence="5 6">DSM 22214</strain>
    </source>
</reference>
<evidence type="ECO:0000313" key="5">
    <source>
        <dbReference type="EMBL" id="PWK23379.1"/>
    </source>
</evidence>
<gene>
    <name evidence="5" type="ORF">LV89_03196</name>
</gene>
<comment type="caution">
    <text evidence="5">The sequence shown here is derived from an EMBL/GenBank/DDBJ whole genome shotgun (WGS) entry which is preliminary data.</text>
</comment>
<evidence type="ECO:0000313" key="6">
    <source>
        <dbReference type="Proteomes" id="UP000245489"/>
    </source>
</evidence>
<dbReference type="InterPro" id="IPR022719">
    <property type="entry name" value="Motility-assoc_prot_GldM_C"/>
</dbReference>
<dbReference type="NCBIfam" id="TIGR03517">
    <property type="entry name" value="GldM_gliding"/>
    <property type="match status" value="1"/>
</dbReference>
<feature type="domain" description="Gliding motility-associated protein GldM C-terminal" evidence="1">
    <location>
        <begin position="413"/>
        <end position="524"/>
    </location>
</feature>
<evidence type="ECO:0000259" key="1">
    <source>
        <dbReference type="Pfam" id="PF12080"/>
    </source>
</evidence>
<dbReference type="InterPro" id="IPR019859">
    <property type="entry name" value="Motility-assoc_prot_GldM"/>
</dbReference>
<dbReference type="Pfam" id="PF21601">
    <property type="entry name" value="GldM_2nd"/>
    <property type="match status" value="1"/>
</dbReference>
<accession>A0A316E1N1</accession>
<dbReference type="AlphaFoldDB" id="A0A316E1N1"/>
<dbReference type="Pfam" id="PF21602">
    <property type="entry name" value="GldM_3rd"/>
    <property type="match status" value="1"/>
</dbReference>
<evidence type="ECO:0000259" key="4">
    <source>
        <dbReference type="Pfam" id="PF21602"/>
    </source>
</evidence>
<protein>
    <submittedName>
        <fullName evidence="5">Gliding motility-associated protein GldM</fullName>
    </submittedName>
</protein>
<dbReference type="OrthoDB" id="1490890at2"/>
<evidence type="ECO:0000259" key="3">
    <source>
        <dbReference type="Pfam" id="PF21601"/>
    </source>
</evidence>
<evidence type="ECO:0000259" key="2">
    <source>
        <dbReference type="Pfam" id="PF12081"/>
    </source>
</evidence>
<dbReference type="InterPro" id="IPR048406">
    <property type="entry name" value="GldM_Ig-like-2"/>
</dbReference>
<feature type="domain" description="Gliding motility-associated protein GldM first immunoglobulin-like" evidence="3">
    <location>
        <begin position="229"/>
        <end position="330"/>
    </location>
</feature>
<dbReference type="Proteomes" id="UP000245489">
    <property type="component" value="Unassembled WGS sequence"/>
</dbReference>
<feature type="domain" description="Gliding motility-associated protein GldM N-terminal" evidence="2">
    <location>
        <begin position="33"/>
        <end position="224"/>
    </location>
</feature>
<dbReference type="Pfam" id="PF12081">
    <property type="entry name" value="GldM_1st"/>
    <property type="match status" value="1"/>
</dbReference>
<dbReference type="EMBL" id="QGGO01000017">
    <property type="protein sequence ID" value="PWK23379.1"/>
    <property type="molecule type" value="Genomic_DNA"/>
</dbReference>
<feature type="domain" description="Gliding motility-associated protein GldM second immunoglobulin-like" evidence="4">
    <location>
        <begin position="333"/>
        <end position="410"/>
    </location>
</feature>
<keyword evidence="6" id="KW-1185">Reference proteome</keyword>
<proteinExistence type="predicted"/>
<name>A0A316E1N1_9BACT</name>
<dbReference type="InterPro" id="IPR022720">
    <property type="entry name" value="Motility-assoc_prot_GldM_N"/>
</dbReference>